<evidence type="ECO:0000313" key="4">
    <source>
        <dbReference type="EMBL" id="MFC4856602.1"/>
    </source>
</evidence>
<keyword evidence="2" id="KW-0812">Transmembrane</keyword>
<comment type="caution">
    <text evidence="4">The sequence shown here is derived from an EMBL/GenBank/DDBJ whole genome shotgun (WGS) entry which is preliminary data.</text>
</comment>
<evidence type="ECO:0000256" key="1">
    <source>
        <dbReference type="SAM" id="MobiDB-lite"/>
    </source>
</evidence>
<accession>A0ABV9S637</accession>
<keyword evidence="5" id="KW-1185">Reference proteome</keyword>
<protein>
    <submittedName>
        <fullName evidence="4">Uncharacterized protein</fullName>
    </submittedName>
</protein>
<dbReference type="EMBL" id="JBHSIS010000010">
    <property type="protein sequence ID" value="MFC4856602.1"/>
    <property type="molecule type" value="Genomic_DNA"/>
</dbReference>
<reference evidence="5" key="1">
    <citation type="journal article" date="2019" name="Int. J. Syst. Evol. Microbiol.">
        <title>The Global Catalogue of Microorganisms (GCM) 10K type strain sequencing project: providing services to taxonomists for standard genome sequencing and annotation.</title>
        <authorList>
            <consortium name="The Broad Institute Genomics Platform"/>
            <consortium name="The Broad Institute Genome Sequencing Center for Infectious Disease"/>
            <person name="Wu L."/>
            <person name="Ma J."/>
        </authorList>
    </citation>
    <scope>NUCLEOTIDE SEQUENCE [LARGE SCALE GENOMIC DNA]</scope>
    <source>
        <strain evidence="5">ZS-22-S1</strain>
    </source>
</reference>
<feature type="signal peptide" evidence="3">
    <location>
        <begin position="1"/>
        <end position="23"/>
    </location>
</feature>
<feature type="compositionally biased region" description="Pro residues" evidence="1">
    <location>
        <begin position="249"/>
        <end position="263"/>
    </location>
</feature>
<gene>
    <name evidence="4" type="ORF">ACFPCV_24115</name>
</gene>
<feature type="region of interest" description="Disordered" evidence="1">
    <location>
        <begin position="161"/>
        <end position="181"/>
    </location>
</feature>
<organism evidence="4 5">
    <name type="scientific">Actinophytocola glycyrrhizae</name>
    <dbReference type="NCBI Taxonomy" id="2044873"/>
    <lineage>
        <taxon>Bacteria</taxon>
        <taxon>Bacillati</taxon>
        <taxon>Actinomycetota</taxon>
        <taxon>Actinomycetes</taxon>
        <taxon>Pseudonocardiales</taxon>
        <taxon>Pseudonocardiaceae</taxon>
    </lineage>
</organism>
<dbReference type="RefSeq" id="WP_378058564.1">
    <property type="nucleotide sequence ID" value="NZ_JBHSIS010000010.1"/>
</dbReference>
<name>A0ABV9S637_9PSEU</name>
<sequence>MRAWVPAGLAVLLLLAAPATASADVIFDPADADDLAATLKEATAKQDVCYGWSVRVSDPVAGTSTSEGSDRGAGIPVDTSSCSKYVELDVSITYTSESSELEDSASYSLDSSAGGPDKSDLDGLGLDWDSLTGEDPDIVIGNAVSALPLLAADKGMGEAIEASPAQGTAPADASLTDDPGSDFWRESGGAVLWGLALLVAGGVFAWWVFRTRPPKRESYVVPDTVPDYLAPPPYEPPTAPIAVQEPVTAPVPIPDPEPEPVADPAPQVREKLDEPPETDPPVEQDVPAESTPDRPAPSEEDVAPPGQKDKE</sequence>
<keyword evidence="2" id="KW-1133">Transmembrane helix</keyword>
<keyword evidence="3" id="KW-0732">Signal</keyword>
<feature type="region of interest" description="Disordered" evidence="1">
    <location>
        <begin position="245"/>
        <end position="311"/>
    </location>
</feature>
<dbReference type="Proteomes" id="UP001595859">
    <property type="component" value="Unassembled WGS sequence"/>
</dbReference>
<evidence type="ECO:0000256" key="3">
    <source>
        <dbReference type="SAM" id="SignalP"/>
    </source>
</evidence>
<keyword evidence="2" id="KW-0472">Membrane</keyword>
<feature type="chain" id="PRO_5046360001" evidence="3">
    <location>
        <begin position="24"/>
        <end position="311"/>
    </location>
</feature>
<feature type="transmembrane region" description="Helical" evidence="2">
    <location>
        <begin position="190"/>
        <end position="209"/>
    </location>
</feature>
<evidence type="ECO:0000256" key="2">
    <source>
        <dbReference type="SAM" id="Phobius"/>
    </source>
</evidence>
<proteinExistence type="predicted"/>
<evidence type="ECO:0000313" key="5">
    <source>
        <dbReference type="Proteomes" id="UP001595859"/>
    </source>
</evidence>